<keyword evidence="1" id="KW-1133">Transmembrane helix</keyword>
<feature type="transmembrane region" description="Helical" evidence="1">
    <location>
        <begin position="39"/>
        <end position="60"/>
    </location>
</feature>
<accession>A0A366JC60</accession>
<keyword evidence="3" id="KW-1185">Reference proteome</keyword>
<reference evidence="2 3" key="1">
    <citation type="submission" date="2018-06" db="EMBL/GenBank/DDBJ databases">
        <title>Genomic Encyclopedia of Type Strains, Phase III (KMG-III): the genomes of soil and plant-associated and newly described type strains.</title>
        <authorList>
            <person name="Whitman W."/>
        </authorList>
    </citation>
    <scope>NUCLEOTIDE SEQUENCE [LARGE SCALE GENOMIC DNA]</scope>
    <source>
        <strain evidence="2 3">CECT 7377</strain>
    </source>
</reference>
<keyword evidence="1" id="KW-0472">Membrane</keyword>
<protein>
    <submittedName>
        <fullName evidence="2">Uncharacterized protein</fullName>
    </submittedName>
</protein>
<gene>
    <name evidence="2" type="ORF">DFP80_105214</name>
</gene>
<dbReference type="AlphaFoldDB" id="A0A366JC60"/>
<dbReference type="Proteomes" id="UP000252792">
    <property type="component" value="Unassembled WGS sequence"/>
</dbReference>
<proteinExistence type="predicted"/>
<organism evidence="2 3">
    <name type="scientific">Marinomonas rhizomae</name>
    <dbReference type="NCBI Taxonomy" id="491948"/>
    <lineage>
        <taxon>Bacteria</taxon>
        <taxon>Pseudomonadati</taxon>
        <taxon>Pseudomonadota</taxon>
        <taxon>Gammaproteobacteria</taxon>
        <taxon>Oceanospirillales</taxon>
        <taxon>Oceanospirillaceae</taxon>
        <taxon>Marinomonas</taxon>
    </lineage>
</organism>
<feature type="transmembrane region" description="Helical" evidence="1">
    <location>
        <begin position="6"/>
        <end position="27"/>
    </location>
</feature>
<keyword evidence="1" id="KW-0812">Transmembrane</keyword>
<comment type="caution">
    <text evidence="2">The sequence shown here is derived from an EMBL/GenBank/DDBJ whole genome shotgun (WGS) entry which is preliminary data.</text>
</comment>
<evidence type="ECO:0000256" key="1">
    <source>
        <dbReference type="SAM" id="Phobius"/>
    </source>
</evidence>
<evidence type="ECO:0000313" key="3">
    <source>
        <dbReference type="Proteomes" id="UP000252792"/>
    </source>
</evidence>
<sequence>MAFLAIKIVKVIIFYIVVFILGYYFIFDKNISKTLRYSILTSVALLVIDVVFPTFLLYFYRY</sequence>
<dbReference type="EMBL" id="QNSE01000005">
    <property type="protein sequence ID" value="RBP83894.1"/>
    <property type="molecule type" value="Genomic_DNA"/>
</dbReference>
<name>A0A366JC60_9GAMM</name>
<evidence type="ECO:0000313" key="2">
    <source>
        <dbReference type="EMBL" id="RBP83894.1"/>
    </source>
</evidence>